<feature type="region of interest" description="Disordered" evidence="1">
    <location>
        <begin position="225"/>
        <end position="264"/>
    </location>
</feature>
<keyword evidence="2" id="KW-0732">Signal</keyword>
<gene>
    <name evidence="3" type="ORF">AB675_462</name>
</gene>
<accession>A0A0N1HHI4</accession>
<evidence type="ECO:0000313" key="4">
    <source>
        <dbReference type="Proteomes" id="UP000038010"/>
    </source>
</evidence>
<organism evidence="3 4">
    <name type="scientific">Cyphellophora attinorum</name>
    <dbReference type="NCBI Taxonomy" id="1664694"/>
    <lineage>
        <taxon>Eukaryota</taxon>
        <taxon>Fungi</taxon>
        <taxon>Dikarya</taxon>
        <taxon>Ascomycota</taxon>
        <taxon>Pezizomycotina</taxon>
        <taxon>Eurotiomycetes</taxon>
        <taxon>Chaetothyriomycetidae</taxon>
        <taxon>Chaetothyriales</taxon>
        <taxon>Cyphellophoraceae</taxon>
        <taxon>Cyphellophora</taxon>
    </lineage>
</organism>
<dbReference type="AlphaFoldDB" id="A0A0N1HHI4"/>
<protein>
    <submittedName>
        <fullName evidence="3">Uncharacterized protein</fullName>
    </submittedName>
</protein>
<keyword evidence="4" id="KW-1185">Reference proteome</keyword>
<proteinExistence type="predicted"/>
<dbReference type="Proteomes" id="UP000038010">
    <property type="component" value="Unassembled WGS sequence"/>
</dbReference>
<comment type="caution">
    <text evidence="3">The sequence shown here is derived from an EMBL/GenBank/DDBJ whole genome shotgun (WGS) entry which is preliminary data.</text>
</comment>
<feature type="signal peptide" evidence="2">
    <location>
        <begin position="1"/>
        <end position="24"/>
    </location>
</feature>
<evidence type="ECO:0000256" key="1">
    <source>
        <dbReference type="SAM" id="MobiDB-lite"/>
    </source>
</evidence>
<evidence type="ECO:0000256" key="2">
    <source>
        <dbReference type="SAM" id="SignalP"/>
    </source>
</evidence>
<reference evidence="3 4" key="1">
    <citation type="submission" date="2015-06" db="EMBL/GenBank/DDBJ databases">
        <title>Draft genome of the ant-associated black yeast Phialophora attae CBS 131958.</title>
        <authorList>
            <person name="Moreno L.F."/>
            <person name="Stielow B.J."/>
            <person name="de Hoog S."/>
            <person name="Vicente V.A."/>
            <person name="Weiss V.A."/>
            <person name="de Vries M."/>
            <person name="Cruz L.M."/>
            <person name="Souza E.M."/>
        </authorList>
    </citation>
    <scope>NUCLEOTIDE SEQUENCE [LARGE SCALE GENOMIC DNA]</scope>
    <source>
        <strain evidence="3 4">CBS 131958</strain>
    </source>
</reference>
<dbReference type="GeneID" id="28736652"/>
<feature type="chain" id="PRO_5005873296" evidence="2">
    <location>
        <begin position="25"/>
        <end position="264"/>
    </location>
</feature>
<dbReference type="RefSeq" id="XP_018005955.1">
    <property type="nucleotide sequence ID" value="XM_018144783.1"/>
</dbReference>
<evidence type="ECO:0000313" key="3">
    <source>
        <dbReference type="EMBL" id="KPI45992.1"/>
    </source>
</evidence>
<name>A0A0N1HHI4_9EURO</name>
<sequence length="264" mass="29149">MLTLPTAYRLLTLVSLTYSSPTQASTNVIPYMPQDYTYRGGVKDPKSGLDLNPTVMIPRYNEDKWLNFCARYDNNLSGFWIAGNKASANTTCYQDKNVLSEDPTTKPAGVKVWPKSSAPGRGPCVQLLTDNHALANERAGWWPGRNVNCVLFWTNNCVYDYKSDSGTYLPNSPATVLPPPGMAVFEAGPWQDSTLNSMWFKDPFSKNDRKTASGPSSYKCYIRGQTFDGNNKDSPVGWGIKPDDKSPPPGANARNLHFGGEGDR</sequence>
<dbReference type="VEuPathDB" id="FungiDB:AB675_462"/>
<dbReference type="EMBL" id="LFJN01000001">
    <property type="protein sequence ID" value="KPI45992.1"/>
    <property type="molecule type" value="Genomic_DNA"/>
</dbReference>